<feature type="non-terminal residue" evidence="4">
    <location>
        <position position="343"/>
    </location>
</feature>
<dbReference type="Gene3D" id="1.20.1090.10">
    <property type="entry name" value="Dehydroquinate synthase-like - alpha domain"/>
    <property type="match status" value="1"/>
</dbReference>
<protein>
    <submittedName>
        <fullName evidence="4">Alcohol dehydrogenase</fullName>
    </submittedName>
</protein>
<gene>
    <name evidence="4" type="ORF">TPC1_16602</name>
</gene>
<evidence type="ECO:0000259" key="2">
    <source>
        <dbReference type="Pfam" id="PF00465"/>
    </source>
</evidence>
<evidence type="ECO:0000259" key="3">
    <source>
        <dbReference type="Pfam" id="PF25137"/>
    </source>
</evidence>
<feature type="domain" description="Fe-containing alcohol dehydrogenase-like C-terminal" evidence="3">
    <location>
        <begin position="180"/>
        <end position="283"/>
    </location>
</feature>
<dbReference type="Gene3D" id="3.40.50.1970">
    <property type="match status" value="1"/>
</dbReference>
<feature type="domain" description="Alcohol dehydrogenase iron-type/glycerol dehydrogenase GldA" evidence="2">
    <location>
        <begin position="3"/>
        <end position="159"/>
    </location>
</feature>
<proteinExistence type="predicted"/>
<evidence type="ECO:0000256" key="1">
    <source>
        <dbReference type="ARBA" id="ARBA00023002"/>
    </source>
</evidence>
<dbReference type="InterPro" id="IPR039697">
    <property type="entry name" value="Alcohol_dehydrogenase_Fe"/>
</dbReference>
<dbReference type="PANTHER" id="PTHR11496">
    <property type="entry name" value="ALCOHOL DEHYDROGENASE"/>
    <property type="match status" value="1"/>
</dbReference>
<dbReference type="PANTHER" id="PTHR11496:SF103">
    <property type="entry name" value="DEHYDROGENASE, PUTATIVE-RELATED"/>
    <property type="match status" value="1"/>
</dbReference>
<sequence length="343" mass="38158">HSPTTLFIAQDAMQKFHENCKAFGKATLIVTGRGSAMKTGALQQCSDSLRSNNISFHIFSEITPNPLLQTVQQCAKIYMKSGIEFVIAIGGGSVIDAAKAICFELKGLNCLEPQTESPLPLIAIPTAAGTGSEINQYSILTVTSKQTKVGIPNKCYPTHTYFNPDFIRTIPRNQMQSMFFDVICHAVESSLTVKTSDIQLEYSIMALNELQTAFSLLNEQNEITYQKLENFALAAIYAGIAIGYSGTSIPHGISYPITYFKNISHGFACVMFLCDYLKICDKKRVNMLLNELGIIDIQEMERLVAKYIQKPQMSEEEKHQYTKIVLESGKLKQHPDEVSQEVI</sequence>
<dbReference type="FunFam" id="3.40.50.1970:FF:000003">
    <property type="entry name" value="Alcohol dehydrogenase, iron-containing"/>
    <property type="match status" value="1"/>
</dbReference>
<dbReference type="Pfam" id="PF00465">
    <property type="entry name" value="Fe-ADH"/>
    <property type="match status" value="1"/>
</dbReference>
<dbReference type="InterPro" id="IPR001670">
    <property type="entry name" value="ADH_Fe/GldA"/>
</dbReference>
<dbReference type="EMBL" id="GDID01004903">
    <property type="protein sequence ID" value="JAP91703.1"/>
    <property type="molecule type" value="Transcribed_RNA"/>
</dbReference>
<feature type="non-terminal residue" evidence="4">
    <location>
        <position position="1"/>
    </location>
</feature>
<dbReference type="InterPro" id="IPR056798">
    <property type="entry name" value="ADH_Fe_C"/>
</dbReference>
<dbReference type="AlphaFoldDB" id="A0A146K469"/>
<keyword evidence="1" id="KW-0560">Oxidoreductase</keyword>
<dbReference type="Pfam" id="PF25137">
    <property type="entry name" value="ADH_Fe_C"/>
    <property type="match status" value="1"/>
</dbReference>
<name>A0A146K469_9EUKA</name>
<dbReference type="GO" id="GO:0004022">
    <property type="term" value="F:alcohol dehydrogenase (NAD+) activity"/>
    <property type="evidence" value="ECO:0007669"/>
    <property type="project" value="TreeGrafter"/>
</dbReference>
<organism evidence="4">
    <name type="scientific">Trepomonas sp. PC1</name>
    <dbReference type="NCBI Taxonomy" id="1076344"/>
    <lineage>
        <taxon>Eukaryota</taxon>
        <taxon>Metamonada</taxon>
        <taxon>Diplomonadida</taxon>
        <taxon>Hexamitidae</taxon>
        <taxon>Hexamitinae</taxon>
        <taxon>Trepomonas</taxon>
    </lineage>
</organism>
<evidence type="ECO:0000313" key="4">
    <source>
        <dbReference type="EMBL" id="JAP91703.1"/>
    </source>
</evidence>
<accession>A0A146K469</accession>
<dbReference type="GO" id="GO:0046872">
    <property type="term" value="F:metal ion binding"/>
    <property type="evidence" value="ECO:0007669"/>
    <property type="project" value="InterPro"/>
</dbReference>
<reference evidence="4" key="1">
    <citation type="submission" date="2015-07" db="EMBL/GenBank/DDBJ databases">
        <title>Adaptation to a free-living lifestyle via gene acquisitions in the diplomonad Trepomonas sp. PC1.</title>
        <authorList>
            <person name="Xu F."/>
            <person name="Jerlstrom-Hultqvist J."/>
            <person name="Kolisko M."/>
            <person name="Simpson A.G.B."/>
            <person name="Roger A.J."/>
            <person name="Svard S.G."/>
            <person name="Andersson J.O."/>
        </authorList>
    </citation>
    <scope>NUCLEOTIDE SEQUENCE</scope>
    <source>
        <strain evidence="4">PC1</strain>
    </source>
</reference>
<dbReference type="SUPFAM" id="SSF56796">
    <property type="entry name" value="Dehydroquinate synthase-like"/>
    <property type="match status" value="1"/>
</dbReference>